<evidence type="ECO:0000313" key="1">
    <source>
        <dbReference type="EMBL" id="KAJ7027316.1"/>
    </source>
</evidence>
<organism evidence="1 2">
    <name type="scientific">Mycena alexandri</name>
    <dbReference type="NCBI Taxonomy" id="1745969"/>
    <lineage>
        <taxon>Eukaryota</taxon>
        <taxon>Fungi</taxon>
        <taxon>Dikarya</taxon>
        <taxon>Basidiomycota</taxon>
        <taxon>Agaricomycotina</taxon>
        <taxon>Agaricomycetes</taxon>
        <taxon>Agaricomycetidae</taxon>
        <taxon>Agaricales</taxon>
        <taxon>Marasmiineae</taxon>
        <taxon>Mycenaceae</taxon>
        <taxon>Mycena</taxon>
    </lineage>
</organism>
<name>A0AAD6SG36_9AGAR</name>
<dbReference type="EMBL" id="JARJCM010000125">
    <property type="protein sequence ID" value="KAJ7027316.1"/>
    <property type="molecule type" value="Genomic_DNA"/>
</dbReference>
<keyword evidence="2" id="KW-1185">Reference proteome</keyword>
<reference evidence="1" key="1">
    <citation type="submission" date="2023-03" db="EMBL/GenBank/DDBJ databases">
        <title>Massive genome expansion in bonnet fungi (Mycena s.s.) driven by repeated elements and novel gene families across ecological guilds.</title>
        <authorList>
            <consortium name="Lawrence Berkeley National Laboratory"/>
            <person name="Harder C.B."/>
            <person name="Miyauchi S."/>
            <person name="Viragh M."/>
            <person name="Kuo A."/>
            <person name="Thoen E."/>
            <person name="Andreopoulos B."/>
            <person name="Lu D."/>
            <person name="Skrede I."/>
            <person name="Drula E."/>
            <person name="Henrissat B."/>
            <person name="Morin E."/>
            <person name="Kohler A."/>
            <person name="Barry K."/>
            <person name="LaButti K."/>
            <person name="Morin E."/>
            <person name="Salamov A."/>
            <person name="Lipzen A."/>
            <person name="Mereny Z."/>
            <person name="Hegedus B."/>
            <person name="Baldrian P."/>
            <person name="Stursova M."/>
            <person name="Weitz H."/>
            <person name="Taylor A."/>
            <person name="Grigoriev I.V."/>
            <person name="Nagy L.G."/>
            <person name="Martin F."/>
            <person name="Kauserud H."/>
        </authorList>
    </citation>
    <scope>NUCLEOTIDE SEQUENCE</scope>
    <source>
        <strain evidence="1">CBHHK200</strain>
    </source>
</reference>
<sequence length="173" mass="19587">MVSQLFRLLQILRTGLLFLSPDKFMKSQTRKYSLVVHAKFRPVWYPTGIQLLVDSSLTLWLFAPSPTMQDFLVTDADVFLVTASDPSIHFVRIRLALPLLTANLDMKLKEFPTSPPAPRKARGVERNGTRCHWNAPPVSGGKKLRRLGGLHFSFFSSSTPRRLGVFGDRLYTV</sequence>
<comment type="caution">
    <text evidence="1">The sequence shown here is derived from an EMBL/GenBank/DDBJ whole genome shotgun (WGS) entry which is preliminary data.</text>
</comment>
<gene>
    <name evidence="1" type="ORF">C8F04DRAFT_1189596</name>
</gene>
<accession>A0AAD6SG36</accession>
<evidence type="ECO:0000313" key="2">
    <source>
        <dbReference type="Proteomes" id="UP001218188"/>
    </source>
</evidence>
<proteinExistence type="predicted"/>
<dbReference type="AlphaFoldDB" id="A0AAD6SG36"/>
<dbReference type="Proteomes" id="UP001218188">
    <property type="component" value="Unassembled WGS sequence"/>
</dbReference>
<protein>
    <submittedName>
        <fullName evidence="1">Uncharacterized protein</fullName>
    </submittedName>
</protein>